<accession>A0AAD5S8N2</accession>
<protein>
    <submittedName>
        <fullName evidence="2">Uncharacterized protein</fullName>
    </submittedName>
</protein>
<dbReference type="Proteomes" id="UP001212841">
    <property type="component" value="Unassembled WGS sequence"/>
</dbReference>
<evidence type="ECO:0000313" key="3">
    <source>
        <dbReference type="Proteomes" id="UP001212841"/>
    </source>
</evidence>
<evidence type="ECO:0000256" key="1">
    <source>
        <dbReference type="SAM" id="MobiDB-lite"/>
    </source>
</evidence>
<feature type="compositionally biased region" description="Polar residues" evidence="1">
    <location>
        <begin position="56"/>
        <end position="67"/>
    </location>
</feature>
<keyword evidence="3" id="KW-1185">Reference proteome</keyword>
<sequence length="220" mass="24544">MHLDTLTTLLDMQLTTPRRQRSYSVDSTASSLPELIPVDYQSELSDPWHFTPPTIPQSLTPPHNHPSTLPDGLEDLVNTLISTIPDAEDEEKVPLLRLDFDSSSPSSHSHAWTPQPRRPHPTELQLTPPQQPPTQTIPPLTLPNSPEGDLTSHIPLMVESLSTYPLSSAFAACFEEQLARLNEQCLNCDGVLRWDEKVGEEVGTLERAIDQLRRIVPVGR</sequence>
<feature type="region of interest" description="Disordered" evidence="1">
    <location>
        <begin position="47"/>
        <end position="71"/>
    </location>
</feature>
<gene>
    <name evidence="2" type="ORF">HK097_011606</name>
</gene>
<comment type="caution">
    <text evidence="2">The sequence shown here is derived from an EMBL/GenBank/DDBJ whole genome shotgun (WGS) entry which is preliminary data.</text>
</comment>
<name>A0AAD5S8N2_9FUNG</name>
<reference evidence="2" key="1">
    <citation type="submission" date="2020-05" db="EMBL/GenBank/DDBJ databases">
        <title>Phylogenomic resolution of chytrid fungi.</title>
        <authorList>
            <person name="Stajich J.E."/>
            <person name="Amses K."/>
            <person name="Simmons R."/>
            <person name="Seto K."/>
            <person name="Myers J."/>
            <person name="Bonds A."/>
            <person name="Quandt C.A."/>
            <person name="Barry K."/>
            <person name="Liu P."/>
            <person name="Grigoriev I."/>
            <person name="Longcore J.E."/>
            <person name="James T.Y."/>
        </authorList>
    </citation>
    <scope>NUCLEOTIDE SEQUENCE</scope>
    <source>
        <strain evidence="2">JEL0318</strain>
    </source>
</reference>
<proteinExistence type="predicted"/>
<organism evidence="2 3">
    <name type="scientific">Rhizophlyctis rosea</name>
    <dbReference type="NCBI Taxonomy" id="64517"/>
    <lineage>
        <taxon>Eukaryota</taxon>
        <taxon>Fungi</taxon>
        <taxon>Fungi incertae sedis</taxon>
        <taxon>Chytridiomycota</taxon>
        <taxon>Chytridiomycota incertae sedis</taxon>
        <taxon>Chytridiomycetes</taxon>
        <taxon>Rhizophlyctidales</taxon>
        <taxon>Rhizophlyctidaceae</taxon>
        <taxon>Rhizophlyctis</taxon>
    </lineage>
</organism>
<feature type="region of interest" description="Disordered" evidence="1">
    <location>
        <begin position="99"/>
        <end position="148"/>
    </location>
</feature>
<dbReference type="AlphaFoldDB" id="A0AAD5S8N2"/>
<dbReference type="EMBL" id="JADGJD010000978">
    <property type="protein sequence ID" value="KAJ3047350.1"/>
    <property type="molecule type" value="Genomic_DNA"/>
</dbReference>
<evidence type="ECO:0000313" key="2">
    <source>
        <dbReference type="EMBL" id="KAJ3047350.1"/>
    </source>
</evidence>